<dbReference type="Gene3D" id="2.40.30.330">
    <property type="entry name" value="Pre-mRNA cleavage complex subunit Clp1, C-terminal domain"/>
    <property type="match status" value="1"/>
</dbReference>
<dbReference type="Proteomes" id="UP000015441">
    <property type="component" value="Unassembled WGS sequence"/>
</dbReference>
<dbReference type="Pfam" id="PF06807">
    <property type="entry name" value="Clp1"/>
    <property type="match status" value="1"/>
</dbReference>
<evidence type="ECO:0000313" key="13">
    <source>
        <dbReference type="EMBL" id="CCU74691.1"/>
    </source>
</evidence>
<dbReference type="InterPro" id="IPR027417">
    <property type="entry name" value="P-loop_NTPase"/>
</dbReference>
<dbReference type="Pfam" id="PF16573">
    <property type="entry name" value="CLP1_N"/>
    <property type="match status" value="1"/>
</dbReference>
<dbReference type="GO" id="GO:0051731">
    <property type="term" value="F:polynucleotide 5'-hydroxyl-kinase activity"/>
    <property type="evidence" value="ECO:0007669"/>
    <property type="project" value="InterPro"/>
</dbReference>
<name>N1J5H3_BLUG1</name>
<evidence type="ECO:0000259" key="12">
    <source>
        <dbReference type="Pfam" id="PF16575"/>
    </source>
</evidence>
<dbReference type="GO" id="GO:0006388">
    <property type="term" value="P:tRNA splicing, via endonucleolytic cleavage and ligation"/>
    <property type="evidence" value="ECO:0007669"/>
    <property type="project" value="TreeGrafter"/>
</dbReference>
<comment type="function">
    <text evidence="1">Polynucleotide 5'-kinase involved in rRNA processing.</text>
</comment>
<dbReference type="OrthoDB" id="258143at2759"/>
<evidence type="ECO:0000256" key="1">
    <source>
        <dbReference type="ARBA" id="ARBA00003798"/>
    </source>
</evidence>
<evidence type="ECO:0000313" key="14">
    <source>
        <dbReference type="Proteomes" id="UP000015441"/>
    </source>
</evidence>
<comment type="function">
    <text evidence="9">Required for endonucleolytic cleavage during polyadenylation-dependent pre-mRNA 3'-end formation.</text>
</comment>
<feature type="binding site" evidence="9">
    <location>
        <position position="81"/>
    </location>
    <ligand>
        <name>ATP</name>
        <dbReference type="ChEBI" id="CHEBI:30616"/>
    </ligand>
</feature>
<evidence type="ECO:0000256" key="6">
    <source>
        <dbReference type="ARBA" id="ARBA00022741"/>
    </source>
</evidence>
<feature type="domain" description="Clp1 P-loop" evidence="12">
    <location>
        <begin position="139"/>
        <end position="344"/>
    </location>
</feature>
<dbReference type="GO" id="GO:0005849">
    <property type="term" value="C:mRNA cleavage factor complex"/>
    <property type="evidence" value="ECO:0007669"/>
    <property type="project" value="UniProtKB-UniRule"/>
</dbReference>
<keyword evidence="8 9" id="KW-0539">Nucleus</keyword>
<dbReference type="STRING" id="546991.N1J5H3"/>
<evidence type="ECO:0000256" key="4">
    <source>
        <dbReference type="ARBA" id="ARBA00019824"/>
    </source>
</evidence>
<dbReference type="GO" id="GO:0005524">
    <property type="term" value="F:ATP binding"/>
    <property type="evidence" value="ECO:0007669"/>
    <property type="project" value="UniProtKB-UniRule"/>
</dbReference>
<evidence type="ECO:0000256" key="9">
    <source>
        <dbReference type="HAMAP-Rule" id="MF_03035"/>
    </source>
</evidence>
<dbReference type="FunCoup" id="N1J5H3">
    <property type="interactions" value="787"/>
</dbReference>
<sequence>MSIPGLGQASPATATTVPTLEATVAVHELQPNTEWRFEVALTDRIQLKAGSPSARPVLTGTAEIFGTELALNHNYQFQGTKSSLFTWHGCRIEVRGPCEEYMAEETPMIQYANTHFALEKLRDLAHQDGTDGPRVLVVGPINAGKTSLIKILTAYALRMDRQIMVINTDPREGILSIPGTMTATPFASIIDVEQGWGSSSTSTSSSVPAKLPLCYFYGFGNPEENSKLYKPILTRLALAATSRVADEKTIKESGMIIDTSGVISQGKGGYDLISHIVSEFSVNVILVLGSERLHSEMLRRFSSYKTRTGESITLVKLDKSGGCVDRDEEYLQQIRDASIKEYFFGGPITTLSPHTQLINFEEALVYKIKDANCQYFAPGGEESIDQEIFEKVEPGPRMLHCILAVMYASVVDPQETVRDASVMGFVYVSEVDEKKRKLKLLAPMNSRMSDRPLVWGNWPEPSISII</sequence>
<dbReference type="InParanoid" id="N1J5H3"/>
<evidence type="ECO:0000259" key="10">
    <source>
        <dbReference type="Pfam" id="PF06807"/>
    </source>
</evidence>
<reference evidence="13 14" key="1">
    <citation type="journal article" date="2010" name="Science">
        <title>Genome expansion and gene loss in powdery mildew fungi reveal tradeoffs in extreme parasitism.</title>
        <authorList>
            <person name="Spanu P.D."/>
            <person name="Abbott J.C."/>
            <person name="Amselem J."/>
            <person name="Burgis T.A."/>
            <person name="Soanes D.M."/>
            <person name="Stueber K."/>
            <person name="Ver Loren van Themaat E."/>
            <person name="Brown J.K.M."/>
            <person name="Butcher S.A."/>
            <person name="Gurr S.J."/>
            <person name="Lebrun M.-H."/>
            <person name="Ridout C.J."/>
            <person name="Schulze-Lefert P."/>
            <person name="Talbot N.J."/>
            <person name="Ahmadinejad N."/>
            <person name="Ametz C."/>
            <person name="Barton G.R."/>
            <person name="Benjdia M."/>
            <person name="Bidzinski P."/>
            <person name="Bindschedler L.V."/>
            <person name="Both M."/>
            <person name="Brewer M.T."/>
            <person name="Cadle-Davidson L."/>
            <person name="Cadle-Davidson M.M."/>
            <person name="Collemare J."/>
            <person name="Cramer R."/>
            <person name="Frenkel O."/>
            <person name="Godfrey D."/>
            <person name="Harriman J."/>
            <person name="Hoede C."/>
            <person name="King B.C."/>
            <person name="Klages S."/>
            <person name="Kleemann J."/>
            <person name="Knoll D."/>
            <person name="Koti P.S."/>
            <person name="Kreplak J."/>
            <person name="Lopez-Ruiz F.J."/>
            <person name="Lu X."/>
            <person name="Maekawa T."/>
            <person name="Mahanil S."/>
            <person name="Micali C."/>
            <person name="Milgroom M.G."/>
            <person name="Montana G."/>
            <person name="Noir S."/>
            <person name="O'Connell R.J."/>
            <person name="Oberhaensli S."/>
            <person name="Parlange F."/>
            <person name="Pedersen C."/>
            <person name="Quesneville H."/>
            <person name="Reinhardt R."/>
            <person name="Rott M."/>
            <person name="Sacristan S."/>
            <person name="Schmidt S.M."/>
            <person name="Schoen M."/>
            <person name="Skamnioti P."/>
            <person name="Sommer H."/>
            <person name="Stephens A."/>
            <person name="Takahara H."/>
            <person name="Thordal-Christensen H."/>
            <person name="Vigouroux M."/>
            <person name="Wessling R."/>
            <person name="Wicker T."/>
            <person name="Panstruga R."/>
        </authorList>
    </citation>
    <scope>NUCLEOTIDE SEQUENCE [LARGE SCALE GENOMIC DNA]</scope>
    <source>
        <strain evidence="13">DH14</strain>
    </source>
</reference>
<dbReference type="InterPro" id="IPR038239">
    <property type="entry name" value="Clp1_N_sf"/>
</dbReference>
<dbReference type="SUPFAM" id="SSF52540">
    <property type="entry name" value="P-loop containing nucleoside triphosphate hydrolases"/>
    <property type="match status" value="2"/>
</dbReference>
<proteinExistence type="inferred from homology"/>
<comment type="similarity">
    <text evidence="9">Belongs to the Clp1 family. Clp1 subfamily.</text>
</comment>
<dbReference type="Pfam" id="PF16575">
    <property type="entry name" value="CLP1_P"/>
    <property type="match status" value="1"/>
</dbReference>
<protein>
    <recommendedName>
        <fullName evidence="4">Polynucleotide 5'-hydroxyl-kinase GRC3</fullName>
    </recommendedName>
    <alternativeName>
        <fullName evidence="3">Polynucleotide 5'-hydroxyl-kinase grc3</fullName>
    </alternativeName>
</protein>
<organism evidence="13 14">
    <name type="scientific">Blumeria graminis f. sp. hordei (strain DH14)</name>
    <name type="common">Barley powdery mildew</name>
    <name type="synonym">Oidium monilioides f. sp. hordei</name>
    <dbReference type="NCBI Taxonomy" id="546991"/>
    <lineage>
        <taxon>Eukaryota</taxon>
        <taxon>Fungi</taxon>
        <taxon>Dikarya</taxon>
        <taxon>Ascomycota</taxon>
        <taxon>Pezizomycotina</taxon>
        <taxon>Leotiomycetes</taxon>
        <taxon>Erysiphales</taxon>
        <taxon>Erysiphaceae</taxon>
        <taxon>Blumeria</taxon>
        <taxon>Blumeria hordei</taxon>
    </lineage>
</organism>
<evidence type="ECO:0000259" key="11">
    <source>
        <dbReference type="Pfam" id="PF16573"/>
    </source>
</evidence>
<keyword evidence="5 9" id="KW-0507">mRNA processing</keyword>
<dbReference type="InterPro" id="IPR038238">
    <property type="entry name" value="Clp1_C_sf"/>
</dbReference>
<dbReference type="InterPro" id="IPR032319">
    <property type="entry name" value="CLP1_P"/>
</dbReference>
<comment type="subcellular location">
    <subcellularLocation>
        <location evidence="2 9">Nucleus</location>
    </subcellularLocation>
</comment>
<gene>
    <name evidence="9" type="primary">CLP1</name>
    <name evidence="13" type="ORF">BGHDH14_bgh03217</name>
</gene>
<dbReference type="Gene3D" id="2.60.120.1030">
    <property type="entry name" value="Clp1, DNA binding domain"/>
    <property type="match status" value="1"/>
</dbReference>
<keyword evidence="14" id="KW-1185">Reference proteome</keyword>
<feature type="binding site" evidence="9">
    <location>
        <begin position="142"/>
        <end position="147"/>
    </location>
    <ligand>
        <name>ATP</name>
        <dbReference type="ChEBI" id="CHEBI:30616"/>
    </ligand>
</feature>
<dbReference type="GO" id="GO:0031124">
    <property type="term" value="P:mRNA 3'-end processing"/>
    <property type="evidence" value="ECO:0007669"/>
    <property type="project" value="UniProtKB-UniRule"/>
</dbReference>
<dbReference type="InterPro" id="IPR032324">
    <property type="entry name" value="Clp1_N"/>
</dbReference>
<dbReference type="HAMAP" id="MF_03035">
    <property type="entry name" value="Clp1"/>
    <property type="match status" value="1"/>
</dbReference>
<evidence type="ECO:0000256" key="2">
    <source>
        <dbReference type="ARBA" id="ARBA00004123"/>
    </source>
</evidence>
<feature type="domain" description="Clp1 N-terminal" evidence="11">
    <location>
        <begin position="28"/>
        <end position="123"/>
    </location>
</feature>
<comment type="caution">
    <text evidence="13">The sequence shown here is derived from an EMBL/GenBank/DDBJ whole genome shotgun (WGS) entry which is preliminary data.</text>
</comment>
<dbReference type="Gene3D" id="3.40.50.300">
    <property type="entry name" value="P-loop containing nucleotide triphosphate hydrolases"/>
    <property type="match status" value="1"/>
</dbReference>
<dbReference type="eggNOG" id="KOG2749">
    <property type="taxonomic scope" value="Eukaryota"/>
</dbReference>
<dbReference type="AlphaFoldDB" id="N1J5H3"/>
<dbReference type="InterPro" id="IPR028606">
    <property type="entry name" value="Clp1"/>
</dbReference>
<keyword evidence="7 9" id="KW-0067">ATP-binding</keyword>
<dbReference type="PANTHER" id="PTHR12755">
    <property type="entry name" value="CLEAVAGE/POLYADENYLATION FACTOR IA SUBUNIT CLP1P"/>
    <property type="match status" value="1"/>
</dbReference>
<evidence type="ECO:0000256" key="8">
    <source>
        <dbReference type="ARBA" id="ARBA00023242"/>
    </source>
</evidence>
<keyword evidence="6 9" id="KW-0547">Nucleotide-binding</keyword>
<dbReference type="InterPro" id="IPR045116">
    <property type="entry name" value="Clp1/Grc3"/>
</dbReference>
<comment type="subunit">
    <text evidence="9">Component of a pre-mRNA cleavage factor complex. Interacts directly with PCF11.</text>
</comment>
<dbReference type="HOGENOM" id="CLU_018195_3_1_1"/>
<evidence type="ECO:0000256" key="3">
    <source>
        <dbReference type="ARBA" id="ARBA00018706"/>
    </source>
</evidence>
<feature type="binding site" evidence="9">
    <location>
        <position position="34"/>
    </location>
    <ligand>
        <name>ATP</name>
        <dbReference type="ChEBI" id="CHEBI:30616"/>
    </ligand>
</feature>
<dbReference type="InterPro" id="IPR010655">
    <property type="entry name" value="Clp1_C"/>
</dbReference>
<evidence type="ECO:0000256" key="7">
    <source>
        <dbReference type="ARBA" id="ARBA00022840"/>
    </source>
</evidence>
<evidence type="ECO:0000256" key="5">
    <source>
        <dbReference type="ARBA" id="ARBA00022664"/>
    </source>
</evidence>
<accession>N1J5H3</accession>
<dbReference type="EMBL" id="CAUH01000529">
    <property type="protein sequence ID" value="CCU74691.1"/>
    <property type="molecule type" value="Genomic_DNA"/>
</dbReference>
<dbReference type="PANTHER" id="PTHR12755:SF6">
    <property type="entry name" value="POLYRIBONUCLEOTIDE 5'-HYDROXYL-KINASE CLP1"/>
    <property type="match status" value="1"/>
</dbReference>
<feature type="domain" description="Clp1 C-terminal" evidence="10">
    <location>
        <begin position="351"/>
        <end position="460"/>
    </location>
</feature>